<dbReference type="GO" id="GO:0007141">
    <property type="term" value="P:male meiosis I"/>
    <property type="evidence" value="ECO:0007669"/>
    <property type="project" value="TreeGrafter"/>
</dbReference>
<keyword evidence="1" id="KW-0175">Coiled coil</keyword>
<keyword evidence="4" id="KW-1185">Reference proteome</keyword>
<evidence type="ECO:0000256" key="1">
    <source>
        <dbReference type="SAM" id="Coils"/>
    </source>
</evidence>
<evidence type="ECO:0000256" key="2">
    <source>
        <dbReference type="SAM" id="MobiDB-lite"/>
    </source>
</evidence>
<dbReference type="GO" id="GO:0005634">
    <property type="term" value="C:nucleus"/>
    <property type="evidence" value="ECO:0007669"/>
    <property type="project" value="TreeGrafter"/>
</dbReference>
<dbReference type="OrthoDB" id="5978002at2759"/>
<dbReference type="Proteomes" id="UP000835052">
    <property type="component" value="Unassembled WGS sequence"/>
</dbReference>
<dbReference type="EMBL" id="CAJGYM010000063">
    <property type="protein sequence ID" value="CAD6195946.1"/>
    <property type="molecule type" value="Genomic_DNA"/>
</dbReference>
<dbReference type="GO" id="GO:0005737">
    <property type="term" value="C:cytoplasm"/>
    <property type="evidence" value="ECO:0007669"/>
    <property type="project" value="TreeGrafter"/>
</dbReference>
<protein>
    <submittedName>
        <fullName evidence="3">Uncharacterized protein</fullName>
    </submittedName>
</protein>
<proteinExistence type="predicted"/>
<feature type="compositionally biased region" description="Polar residues" evidence="2">
    <location>
        <begin position="42"/>
        <end position="65"/>
    </location>
</feature>
<dbReference type="PANTHER" id="PTHR33861:SF5">
    <property type="entry name" value="GAMMA-TUBULIN COMPLEX COMPONENT"/>
    <property type="match status" value="1"/>
</dbReference>
<organism evidence="3 4">
    <name type="scientific">Caenorhabditis auriculariae</name>
    <dbReference type="NCBI Taxonomy" id="2777116"/>
    <lineage>
        <taxon>Eukaryota</taxon>
        <taxon>Metazoa</taxon>
        <taxon>Ecdysozoa</taxon>
        <taxon>Nematoda</taxon>
        <taxon>Chromadorea</taxon>
        <taxon>Rhabditida</taxon>
        <taxon>Rhabditina</taxon>
        <taxon>Rhabditomorpha</taxon>
        <taxon>Rhabditoidea</taxon>
        <taxon>Rhabditidae</taxon>
        <taxon>Peloderinae</taxon>
        <taxon>Caenorhabditis</taxon>
    </lineage>
</organism>
<gene>
    <name evidence="3" type="ORF">CAUJ_LOCUS11864</name>
</gene>
<evidence type="ECO:0000313" key="4">
    <source>
        <dbReference type="Proteomes" id="UP000835052"/>
    </source>
</evidence>
<reference evidence="3" key="1">
    <citation type="submission" date="2020-10" db="EMBL/GenBank/DDBJ databases">
        <authorList>
            <person name="Kikuchi T."/>
        </authorList>
    </citation>
    <scope>NUCLEOTIDE SEQUENCE</scope>
    <source>
        <strain evidence="3">NKZ352</strain>
    </source>
</reference>
<dbReference type="Pfam" id="PF15189">
    <property type="entry name" value="MEIOC"/>
    <property type="match status" value="1"/>
</dbReference>
<dbReference type="GO" id="GO:0007144">
    <property type="term" value="P:female meiosis I"/>
    <property type="evidence" value="ECO:0007669"/>
    <property type="project" value="TreeGrafter"/>
</dbReference>
<feature type="compositionally biased region" description="Low complexity" evidence="2">
    <location>
        <begin position="84"/>
        <end position="107"/>
    </location>
</feature>
<dbReference type="InterPro" id="IPR027963">
    <property type="entry name" value="MEIOC"/>
</dbReference>
<dbReference type="PANTHER" id="PTHR33861">
    <property type="entry name" value="PROTEIN CBG18333"/>
    <property type="match status" value="1"/>
</dbReference>
<name>A0A8S1HKU4_9PELO</name>
<comment type="caution">
    <text evidence="3">The sequence shown here is derived from an EMBL/GenBank/DDBJ whole genome shotgun (WGS) entry which is preliminary data.</text>
</comment>
<feature type="compositionally biased region" description="Low complexity" evidence="2">
    <location>
        <begin position="166"/>
        <end position="182"/>
    </location>
</feature>
<accession>A0A8S1HKU4</accession>
<dbReference type="AlphaFoldDB" id="A0A8S1HKU4"/>
<feature type="coiled-coil region" evidence="1">
    <location>
        <begin position="271"/>
        <end position="305"/>
    </location>
</feature>
<evidence type="ECO:0000313" key="3">
    <source>
        <dbReference type="EMBL" id="CAD6195946.1"/>
    </source>
</evidence>
<sequence length="463" mass="51791">MARTMDPTSTNCLFSAQLQQPFATPWTQEDAWHNVYSWINSQSNDSEGGDSVRSSTSSQPQNSPKSGGGYVYDDLEHPLLCDAPSSPFDPFDTSSRPSPLNFASAPAPAANNNSWLFNQNQNQNQGFATGSGFHRAPVQPAAPKPSTANSDYSLIHELVKLNLGNTPTAPSTPPAVASTSSPWSLPPDEPAYRPAPVGARREPLQPAQQYQNHGNLWRQNSQEYQQQQQQHQQQQQLANMQELFAQLVAQPELAYLMPQAKVAMARRNSNAVQLHARLEEVSEEYRQLEKERKQTEAELARHHLGKKISSSNGLPIPRLPTAPSRVDRLIVDFFREHARICTLLTKMEQLREQQLPVAVHQALEELMDAITVLQHHRNHERSAILQQLRGETVRYDEEKESAALIHSLQVVRRAATRARAANWCGLVWTLGAEDLAQQATYERLVASDFTIAPPPIRPRPVKK</sequence>
<feature type="region of interest" description="Disordered" evidence="2">
    <location>
        <begin position="165"/>
        <end position="189"/>
    </location>
</feature>
<feature type="region of interest" description="Disordered" evidence="2">
    <location>
        <begin position="42"/>
        <end position="107"/>
    </location>
</feature>
<dbReference type="GO" id="GO:0048255">
    <property type="term" value="P:mRNA stabilization"/>
    <property type="evidence" value="ECO:0007669"/>
    <property type="project" value="TreeGrafter"/>
</dbReference>